<dbReference type="GO" id="GO:0030246">
    <property type="term" value="F:carbohydrate binding"/>
    <property type="evidence" value="ECO:0007669"/>
    <property type="project" value="TreeGrafter"/>
</dbReference>
<dbReference type="EMBL" id="JAHQCW010000004">
    <property type="protein sequence ID" value="MBU9735698.1"/>
    <property type="molecule type" value="Genomic_DNA"/>
</dbReference>
<evidence type="ECO:0000259" key="4">
    <source>
        <dbReference type="Pfam" id="PF13407"/>
    </source>
</evidence>
<dbReference type="AlphaFoldDB" id="A0A949JV41"/>
<keyword evidence="3" id="KW-0732">Signal</keyword>
<comment type="subcellular location">
    <subcellularLocation>
        <location evidence="1">Cell envelope</location>
    </subcellularLocation>
</comment>
<dbReference type="InterPro" id="IPR050555">
    <property type="entry name" value="Bact_Solute-Bind_Prot2"/>
</dbReference>
<feature type="chain" id="PRO_5036840561" evidence="3">
    <location>
        <begin position="30"/>
        <end position="356"/>
    </location>
</feature>
<accession>A0A949JV41</accession>
<comment type="caution">
    <text evidence="5">The sequence shown here is derived from an EMBL/GenBank/DDBJ whole genome shotgun (WGS) entry which is preliminary data.</text>
</comment>
<dbReference type="PANTHER" id="PTHR30036">
    <property type="entry name" value="D-XYLOSE-BINDING PERIPLASMIC PROTEIN"/>
    <property type="match status" value="1"/>
</dbReference>
<reference evidence="5" key="1">
    <citation type="submission" date="2021-06" db="EMBL/GenBank/DDBJ databases">
        <title>Description of novel taxa of the family Lachnospiraceae.</title>
        <authorList>
            <person name="Chaplin A.V."/>
            <person name="Sokolova S.R."/>
            <person name="Pikina A.P."/>
            <person name="Korzhanova M."/>
            <person name="Belova V."/>
            <person name="Korostin D."/>
            <person name="Efimov B.A."/>
        </authorList>
    </citation>
    <scope>NUCLEOTIDE SEQUENCE</scope>
    <source>
        <strain evidence="5">ASD5720</strain>
    </source>
</reference>
<dbReference type="PANTHER" id="PTHR30036:SF7">
    <property type="entry name" value="ABC TRANSPORTER PERIPLASMIC-BINDING PROTEIN YPHF"/>
    <property type="match status" value="1"/>
</dbReference>
<dbReference type="CDD" id="cd01536">
    <property type="entry name" value="PBP1_ABC_sugar_binding-like"/>
    <property type="match status" value="1"/>
</dbReference>
<dbReference type="SUPFAM" id="SSF53822">
    <property type="entry name" value="Periplasmic binding protein-like I"/>
    <property type="match status" value="1"/>
</dbReference>
<evidence type="ECO:0000256" key="1">
    <source>
        <dbReference type="ARBA" id="ARBA00004196"/>
    </source>
</evidence>
<feature type="domain" description="Periplasmic binding protein" evidence="4">
    <location>
        <begin position="75"/>
        <end position="324"/>
    </location>
</feature>
<dbReference type="InterPro" id="IPR028082">
    <property type="entry name" value="Peripla_BP_I"/>
</dbReference>
<feature type="signal peptide" evidence="3">
    <location>
        <begin position="1"/>
        <end position="29"/>
    </location>
</feature>
<organism evidence="5 6">
    <name type="scientific">Diplocloster agilis</name>
    <dbReference type="NCBI Taxonomy" id="2850323"/>
    <lineage>
        <taxon>Bacteria</taxon>
        <taxon>Bacillati</taxon>
        <taxon>Bacillota</taxon>
        <taxon>Clostridia</taxon>
        <taxon>Lachnospirales</taxon>
        <taxon>Lachnospiraceae</taxon>
        <taxon>Diplocloster</taxon>
    </lineage>
</organism>
<dbReference type="PROSITE" id="PS51257">
    <property type="entry name" value="PROKAR_LIPOPROTEIN"/>
    <property type="match status" value="1"/>
</dbReference>
<dbReference type="RefSeq" id="WP_158342327.1">
    <property type="nucleotide sequence ID" value="NZ_JAHQCW010000004.1"/>
</dbReference>
<dbReference type="InterPro" id="IPR025997">
    <property type="entry name" value="SBP_2_dom"/>
</dbReference>
<dbReference type="Pfam" id="PF13407">
    <property type="entry name" value="Peripla_BP_4"/>
    <property type="match status" value="1"/>
</dbReference>
<evidence type="ECO:0000256" key="2">
    <source>
        <dbReference type="ARBA" id="ARBA00007639"/>
    </source>
</evidence>
<evidence type="ECO:0000313" key="5">
    <source>
        <dbReference type="EMBL" id="MBU9735698.1"/>
    </source>
</evidence>
<name>A0A949JV41_9FIRM</name>
<proteinExistence type="inferred from homology"/>
<evidence type="ECO:0000313" key="6">
    <source>
        <dbReference type="Proteomes" id="UP000712157"/>
    </source>
</evidence>
<dbReference type="GO" id="GO:0030288">
    <property type="term" value="C:outer membrane-bounded periplasmic space"/>
    <property type="evidence" value="ECO:0007669"/>
    <property type="project" value="TreeGrafter"/>
</dbReference>
<dbReference type="Proteomes" id="UP000712157">
    <property type="component" value="Unassembled WGS sequence"/>
</dbReference>
<protein>
    <submittedName>
        <fullName evidence="5">Sugar ABC transporter substrate-binding protein</fullName>
    </submittedName>
</protein>
<gene>
    <name evidence="5" type="ORF">KTH89_04055</name>
</gene>
<dbReference type="Gene3D" id="3.40.50.2300">
    <property type="match status" value="2"/>
</dbReference>
<comment type="similarity">
    <text evidence="2">Belongs to the bacterial solute-binding protein 2 family.</text>
</comment>
<evidence type="ECO:0000256" key="3">
    <source>
        <dbReference type="SAM" id="SignalP"/>
    </source>
</evidence>
<sequence length="356" mass="38855">MEKAKTLKKALSWMIVGTMLFGLAGCGKAASENANQTEKNQEPAATAENSAGTDAKALRIAYSMDSLTEGMVAQMEGVDEAIAAFNNSQSGYTASIDYFNAASDVEKQISDVETIIQNGYDILMFSSVDTSGSLPAMKAAYDAGLTVVDTRKMDQLDSCSISLDFCNEPLQGEFMRNWMQALLDDGKAEALHVGIVYGAAAQTYQLERGDFVKRWAEEDPEHIIVEADAYGDWDAEKSQSIMEDWIQAHPEINIVVTGNTAEALGVANALIGAQKKETTWVVSFDITNEALIRIQDGTLDCAVGFSPKDNGRSMTEMGLKVFMGEYEGEKEYKDDHVQYVDATNIEAYLAENPIEK</sequence>
<keyword evidence="6" id="KW-1185">Reference proteome</keyword>